<organism evidence="1 2">
    <name type="scientific">Actinoplanes octamycinicus</name>
    <dbReference type="NCBI Taxonomy" id="135948"/>
    <lineage>
        <taxon>Bacteria</taxon>
        <taxon>Bacillati</taxon>
        <taxon>Actinomycetota</taxon>
        <taxon>Actinomycetes</taxon>
        <taxon>Micromonosporales</taxon>
        <taxon>Micromonosporaceae</taxon>
        <taxon>Actinoplanes</taxon>
    </lineage>
</organism>
<sequence length="179" mass="19465">MGFFKRKDRSNGVSDIDEADLGVLLLQGEDMINQLAEAHTSWGLGTADRWDLDQRTGIITWTFADRTAAAAAQIIGSHNPSTSSWLWAWANESILAEMSRESRAVRDWAERHGQQALAEPRIQADAELAATLSALAVRITRATGFYRGTGSAAIPVITFGPVTLTDENGKTSTFKVDVS</sequence>
<dbReference type="Proteomes" id="UP000546162">
    <property type="component" value="Unassembled WGS sequence"/>
</dbReference>
<gene>
    <name evidence="1" type="ORF">BJY16_006520</name>
</gene>
<dbReference type="InterPro" id="IPR049249">
    <property type="entry name" value="DUF6882"/>
</dbReference>
<dbReference type="EMBL" id="JACHNB010000001">
    <property type="protein sequence ID" value="MBB4743061.1"/>
    <property type="molecule type" value="Genomic_DNA"/>
</dbReference>
<evidence type="ECO:0000313" key="2">
    <source>
        <dbReference type="Proteomes" id="UP000546162"/>
    </source>
</evidence>
<reference evidence="1 2" key="1">
    <citation type="submission" date="2020-08" db="EMBL/GenBank/DDBJ databases">
        <title>Sequencing the genomes of 1000 actinobacteria strains.</title>
        <authorList>
            <person name="Klenk H.-P."/>
        </authorList>
    </citation>
    <scope>NUCLEOTIDE SEQUENCE [LARGE SCALE GENOMIC DNA]</scope>
    <source>
        <strain evidence="1 2">DSM 45809</strain>
    </source>
</reference>
<comment type="caution">
    <text evidence="1">The sequence shown here is derived from an EMBL/GenBank/DDBJ whole genome shotgun (WGS) entry which is preliminary data.</text>
</comment>
<dbReference type="AlphaFoldDB" id="A0A7W7H303"/>
<proteinExistence type="predicted"/>
<protein>
    <submittedName>
        <fullName evidence="1">Uncharacterized protein</fullName>
    </submittedName>
</protein>
<keyword evidence="2" id="KW-1185">Reference proteome</keyword>
<dbReference type="RefSeq" id="WP_185043377.1">
    <property type="nucleotide sequence ID" value="NZ_BAABFG010000005.1"/>
</dbReference>
<evidence type="ECO:0000313" key="1">
    <source>
        <dbReference type="EMBL" id="MBB4743061.1"/>
    </source>
</evidence>
<dbReference type="Pfam" id="PF21813">
    <property type="entry name" value="DUF6882"/>
    <property type="match status" value="1"/>
</dbReference>
<name>A0A7W7H303_9ACTN</name>
<accession>A0A7W7H303</accession>